<evidence type="ECO:0000313" key="2">
    <source>
        <dbReference type="EMBL" id="SOQ45632.1"/>
    </source>
</evidence>
<dbReference type="GO" id="GO:0043565">
    <property type="term" value="F:sequence-specific DNA binding"/>
    <property type="evidence" value="ECO:0007669"/>
    <property type="project" value="TreeGrafter"/>
</dbReference>
<dbReference type="InterPro" id="IPR011011">
    <property type="entry name" value="Znf_FYVE_PHD"/>
</dbReference>
<dbReference type="InterPro" id="IPR052638">
    <property type="entry name" value="PiggyBac_TE-derived"/>
</dbReference>
<proteinExistence type="predicted"/>
<dbReference type="EMBL" id="ODYU01005097">
    <property type="protein sequence ID" value="SOQ45632.1"/>
    <property type="molecule type" value="Genomic_DNA"/>
</dbReference>
<gene>
    <name evidence="2" type="ORF">SFRICE_031947</name>
</gene>
<dbReference type="Gene3D" id="3.30.40.10">
    <property type="entry name" value="Zinc/RING finger domain, C3HC4 (zinc finger)"/>
    <property type="match status" value="1"/>
</dbReference>
<dbReference type="InterPro" id="IPR029526">
    <property type="entry name" value="PGBD"/>
</dbReference>
<feature type="domain" description="PiggyBac transposable element-derived protein" evidence="1">
    <location>
        <begin position="25"/>
        <end position="107"/>
    </location>
</feature>
<feature type="domain" description="PiggyBac transposable element-derived protein" evidence="1">
    <location>
        <begin position="172"/>
        <end position="228"/>
    </location>
</feature>
<dbReference type="SUPFAM" id="SSF57903">
    <property type="entry name" value="FYVE/PHD zinc finger"/>
    <property type="match status" value="1"/>
</dbReference>
<sequence length="320" mass="37554">MAKCGHPQKEEKEWTPPSFLEDLHNPLEFFELFYDDEVIELLRSQTEHNANQKGHVNFKVSSDEIKRFRGILLLSGYNGVARAGWYWEQSIDCHHPGVAACMSRNSFYMDNFFTSIPLLTEIKSLGHDATGTIRGNRVENAPLKDPKDMEKMKRVASTECGVQPIGKRWCDKQKKEIDQPRCFINYNKYMGGVDRLDQNVGCYRIGVRLKRWYWQLLMFPLNVSINNVYQLYRLSLLVRIVSDRKTKPTDLYSQDKRDMEKEKIHCAGCEEELISDVEEDADKNIECDICPKWFHLKCTVHRVRNYMEVAKEERKEKKLT</sequence>
<reference evidence="2" key="1">
    <citation type="submission" date="2016-07" db="EMBL/GenBank/DDBJ databases">
        <authorList>
            <person name="Bretaudeau A."/>
        </authorList>
    </citation>
    <scope>NUCLEOTIDE SEQUENCE</scope>
    <source>
        <strain evidence="2">Rice</strain>
        <tissue evidence="2">Whole body</tissue>
    </source>
</reference>
<dbReference type="AlphaFoldDB" id="A0A2H1VYN5"/>
<accession>A0A2H1VYN5</accession>
<dbReference type="PANTHER" id="PTHR47055">
    <property type="entry name" value="DDE_TNP_1_7 DOMAIN-CONTAINING PROTEIN"/>
    <property type="match status" value="1"/>
</dbReference>
<name>A0A2H1VYN5_SPOFR</name>
<dbReference type="PANTHER" id="PTHR47055:SF2">
    <property type="entry name" value="PIGGYBAC TRANSPOSABLE ELEMENT-DERIVED PROTEIN 2-RELATED"/>
    <property type="match status" value="1"/>
</dbReference>
<protein>
    <submittedName>
        <fullName evidence="2">SFRICE_031947</fullName>
    </submittedName>
</protein>
<dbReference type="InterPro" id="IPR013083">
    <property type="entry name" value="Znf_RING/FYVE/PHD"/>
</dbReference>
<evidence type="ECO:0000259" key="1">
    <source>
        <dbReference type="Pfam" id="PF13843"/>
    </source>
</evidence>
<dbReference type="Pfam" id="PF13843">
    <property type="entry name" value="DDE_Tnp_1_7"/>
    <property type="match status" value="2"/>
</dbReference>
<organism evidence="2">
    <name type="scientific">Spodoptera frugiperda</name>
    <name type="common">Fall armyworm</name>
    <dbReference type="NCBI Taxonomy" id="7108"/>
    <lineage>
        <taxon>Eukaryota</taxon>
        <taxon>Metazoa</taxon>
        <taxon>Ecdysozoa</taxon>
        <taxon>Arthropoda</taxon>
        <taxon>Hexapoda</taxon>
        <taxon>Insecta</taxon>
        <taxon>Pterygota</taxon>
        <taxon>Neoptera</taxon>
        <taxon>Endopterygota</taxon>
        <taxon>Lepidoptera</taxon>
        <taxon>Glossata</taxon>
        <taxon>Ditrysia</taxon>
        <taxon>Noctuoidea</taxon>
        <taxon>Noctuidae</taxon>
        <taxon>Amphipyrinae</taxon>
        <taxon>Spodoptera</taxon>
    </lineage>
</organism>